<dbReference type="EMBL" id="RHHS01000028">
    <property type="protein sequence ID" value="RNB56579.1"/>
    <property type="molecule type" value="Genomic_DNA"/>
</dbReference>
<dbReference type="Gene3D" id="3.30.460.10">
    <property type="entry name" value="Beta Polymerase, domain 2"/>
    <property type="match status" value="1"/>
</dbReference>
<feature type="region of interest" description="Disordered" evidence="1">
    <location>
        <begin position="327"/>
        <end position="366"/>
    </location>
</feature>
<dbReference type="SUPFAM" id="SSF81301">
    <property type="entry name" value="Nucleotidyltransferase"/>
    <property type="match status" value="1"/>
</dbReference>
<keyword evidence="3" id="KW-1185">Reference proteome</keyword>
<evidence type="ECO:0000313" key="3">
    <source>
        <dbReference type="Proteomes" id="UP000268829"/>
    </source>
</evidence>
<organism evidence="2 3">
    <name type="scientific">Brevibacillus gelatini</name>
    <dbReference type="NCBI Taxonomy" id="1655277"/>
    <lineage>
        <taxon>Bacteria</taxon>
        <taxon>Bacillati</taxon>
        <taxon>Bacillota</taxon>
        <taxon>Bacilli</taxon>
        <taxon>Bacillales</taxon>
        <taxon>Paenibacillaceae</taxon>
        <taxon>Brevibacillus</taxon>
    </lineage>
</organism>
<dbReference type="GO" id="GO:0016740">
    <property type="term" value="F:transferase activity"/>
    <property type="evidence" value="ECO:0007669"/>
    <property type="project" value="UniProtKB-KW"/>
</dbReference>
<keyword evidence="2" id="KW-0808">Transferase</keyword>
<dbReference type="InterPro" id="IPR043519">
    <property type="entry name" value="NT_sf"/>
</dbReference>
<evidence type="ECO:0000313" key="2">
    <source>
        <dbReference type="EMBL" id="RNB56579.1"/>
    </source>
</evidence>
<feature type="compositionally biased region" description="Low complexity" evidence="1">
    <location>
        <begin position="338"/>
        <end position="353"/>
    </location>
</feature>
<accession>A0A3M8AZG6</accession>
<protein>
    <submittedName>
        <fullName evidence="2">Nucleotidyltransferase</fullName>
    </submittedName>
</protein>
<dbReference type="Pfam" id="PF18144">
    <property type="entry name" value="SMODS"/>
    <property type="match status" value="1"/>
</dbReference>
<dbReference type="AlphaFoldDB" id="A0A3M8AZG6"/>
<dbReference type="OrthoDB" id="7572058at2"/>
<evidence type="ECO:0000256" key="1">
    <source>
        <dbReference type="SAM" id="MobiDB-lite"/>
    </source>
</evidence>
<proteinExistence type="predicted"/>
<gene>
    <name evidence="2" type="ORF">EDM57_12285</name>
</gene>
<sequence>MMKLPTYFSDFLRNIRLTPSQINDLITGHTTLRDRLNKDETLSKIIVSTFLQGSYRRSTAIRPKNEQRSDVDVIVVTRLSQDEYTPEQAMKVFEPFLEKYYAGKYRYQGRSIGIELSYVDLDLVITSAPSEAEEGILQSEDLLNTYSIEDYEEISKSVSTPIPFFLTESTTEPEWKTSPLFIPDRNVEKWVKTHPLEQIRWTWNKNAKCNKHYVNVVKALKWWKRINDPENNPKSYPLEHLIGQSCPDGIESVAEGVTFTLEYIVDNYKEKPFLSDHGVPEHDVLGRVTDEEYEAFYEKVKDAAIIARKALDAETVEESAEEWRKLFGNKFPEPPKRSTNSSNSTGSQGGFTTRTDKTIPGGGRFA</sequence>
<name>A0A3M8AZG6_9BACL</name>
<dbReference type="Proteomes" id="UP000268829">
    <property type="component" value="Unassembled WGS sequence"/>
</dbReference>
<reference evidence="2 3" key="1">
    <citation type="submission" date="2018-10" db="EMBL/GenBank/DDBJ databases">
        <title>Phylogenomics of Brevibacillus.</title>
        <authorList>
            <person name="Dunlap C."/>
        </authorList>
    </citation>
    <scope>NUCLEOTIDE SEQUENCE [LARGE SCALE GENOMIC DNA]</scope>
    <source>
        <strain evidence="2 3">DSM 100115</strain>
    </source>
</reference>
<comment type="caution">
    <text evidence="2">The sequence shown here is derived from an EMBL/GenBank/DDBJ whole genome shotgun (WGS) entry which is preliminary data.</text>
</comment>